<sequence>MMSVQEQTVRREQALEGRDVADVQAEWAAWQASQAAMPEIGGRRPRILGAATMAVRREQALRNNLVDAPGRRDRLSAVIRLTARAQARRYVYLDEWSIPQVRSCIGMLIEDGAATVSGIRSDLIACGLDPDLCDWLMPTAPHDSPGRAVAKYVLSIAARFRYRPLQRWAAFGAVFRSH</sequence>
<dbReference type="EMBL" id="JALJXV010000005">
    <property type="protein sequence ID" value="MCP1675299.1"/>
    <property type="molecule type" value="Genomic_DNA"/>
</dbReference>
<dbReference type="RefSeq" id="WP_253478537.1">
    <property type="nucleotide sequence ID" value="NZ_JALJXV010000005.1"/>
</dbReference>
<evidence type="ECO:0000313" key="2">
    <source>
        <dbReference type="Proteomes" id="UP001205843"/>
    </source>
</evidence>
<proteinExistence type="predicted"/>
<dbReference type="AlphaFoldDB" id="A0AAE3G599"/>
<evidence type="ECO:0000313" key="1">
    <source>
        <dbReference type="EMBL" id="MCP1675299.1"/>
    </source>
</evidence>
<keyword evidence="2" id="KW-1185">Reference proteome</keyword>
<dbReference type="Proteomes" id="UP001205843">
    <property type="component" value="Unassembled WGS sequence"/>
</dbReference>
<accession>A0AAE3G599</accession>
<comment type="caution">
    <text evidence="1">The sequence shown here is derived from an EMBL/GenBank/DDBJ whole genome shotgun (WGS) entry which is preliminary data.</text>
</comment>
<gene>
    <name evidence="1" type="ORF">J2T57_002447</name>
</gene>
<name>A0AAE3G599_9GAMM</name>
<organism evidence="1 2">
    <name type="scientific">Natronocella acetinitrilica</name>
    <dbReference type="NCBI Taxonomy" id="414046"/>
    <lineage>
        <taxon>Bacteria</taxon>
        <taxon>Pseudomonadati</taxon>
        <taxon>Pseudomonadota</taxon>
        <taxon>Gammaproteobacteria</taxon>
        <taxon>Chromatiales</taxon>
        <taxon>Ectothiorhodospiraceae</taxon>
        <taxon>Natronocella</taxon>
    </lineage>
</organism>
<reference evidence="1" key="1">
    <citation type="submission" date="2022-03" db="EMBL/GenBank/DDBJ databases">
        <title>Genomic Encyclopedia of Type Strains, Phase III (KMG-III): the genomes of soil and plant-associated and newly described type strains.</title>
        <authorList>
            <person name="Whitman W."/>
        </authorList>
    </citation>
    <scope>NUCLEOTIDE SEQUENCE</scope>
    <source>
        <strain evidence="1">ANL 6-2</strain>
    </source>
</reference>
<protein>
    <submittedName>
        <fullName evidence="1">Uncharacterized protein</fullName>
    </submittedName>
</protein>